<dbReference type="Pfam" id="PF01814">
    <property type="entry name" value="Hemerythrin"/>
    <property type="match status" value="1"/>
</dbReference>
<dbReference type="CDD" id="cd12108">
    <property type="entry name" value="Hr-like"/>
    <property type="match status" value="1"/>
</dbReference>
<dbReference type="STRING" id="134849.SAMN05443668_108243"/>
<name>A0A1M7R8S1_9ACTN</name>
<accession>A0A1M7R8S1</accession>
<organism evidence="2 3">
    <name type="scientific">Cryptosporangium aurantiacum</name>
    <dbReference type="NCBI Taxonomy" id="134849"/>
    <lineage>
        <taxon>Bacteria</taxon>
        <taxon>Bacillati</taxon>
        <taxon>Actinomycetota</taxon>
        <taxon>Actinomycetes</taxon>
        <taxon>Cryptosporangiales</taxon>
        <taxon>Cryptosporangiaceae</taxon>
        <taxon>Cryptosporangium</taxon>
    </lineage>
</organism>
<reference evidence="2 3" key="1">
    <citation type="submission" date="2016-11" db="EMBL/GenBank/DDBJ databases">
        <authorList>
            <person name="Jaros S."/>
            <person name="Januszkiewicz K."/>
            <person name="Wedrychowicz H."/>
        </authorList>
    </citation>
    <scope>NUCLEOTIDE SEQUENCE [LARGE SCALE GENOMIC DNA]</scope>
    <source>
        <strain evidence="2 3">DSM 46144</strain>
    </source>
</reference>
<feature type="domain" description="Hemerythrin-like" evidence="1">
    <location>
        <begin position="16"/>
        <end position="136"/>
    </location>
</feature>
<evidence type="ECO:0000313" key="3">
    <source>
        <dbReference type="Proteomes" id="UP000184440"/>
    </source>
</evidence>
<protein>
    <submittedName>
        <fullName evidence="2">Hemerythrin HHE cation binding domain-containing protein</fullName>
    </submittedName>
</protein>
<dbReference type="Proteomes" id="UP000184440">
    <property type="component" value="Unassembled WGS sequence"/>
</dbReference>
<dbReference type="InterPro" id="IPR012312">
    <property type="entry name" value="Hemerythrin-like"/>
</dbReference>
<sequence>MTTATAHPAVPDLSAFLLAHAGFRVEFGRLAEALPHPRDAAHAALLEDQADFLLSYLHHHHSDEDTVIWPWLRERAPRSAPLLDELEEQHEQIDPDVALAGDRSRPVAERAAAFARLHVALNRHLDDEERTAVPLIHQHVSHAEWLAHGQEVVKSYDKKRLPLLFGWACGAGAPALVAQALAEFPVPIRVLFRLVWWPAYRRRHQALYGTPLRRRADRP</sequence>
<dbReference type="OrthoDB" id="5197650at2"/>
<dbReference type="EMBL" id="FRCS01000008">
    <property type="protein sequence ID" value="SHN42540.1"/>
    <property type="molecule type" value="Genomic_DNA"/>
</dbReference>
<dbReference type="AlphaFoldDB" id="A0A1M7R8S1"/>
<dbReference type="Gene3D" id="1.20.120.520">
    <property type="entry name" value="nmb1532 protein domain like"/>
    <property type="match status" value="1"/>
</dbReference>
<dbReference type="RefSeq" id="WP_073260628.1">
    <property type="nucleotide sequence ID" value="NZ_FRCS01000008.1"/>
</dbReference>
<keyword evidence="3" id="KW-1185">Reference proteome</keyword>
<evidence type="ECO:0000259" key="1">
    <source>
        <dbReference type="Pfam" id="PF01814"/>
    </source>
</evidence>
<gene>
    <name evidence="2" type="ORF">SAMN05443668_108243</name>
</gene>
<evidence type="ECO:0000313" key="2">
    <source>
        <dbReference type="EMBL" id="SHN42540.1"/>
    </source>
</evidence>
<proteinExistence type="predicted"/>